<evidence type="ECO:0000313" key="7">
    <source>
        <dbReference type="Proteomes" id="UP001595974"/>
    </source>
</evidence>
<dbReference type="SUPFAM" id="SSF46894">
    <property type="entry name" value="C-terminal effector domain of the bipartite response regulators"/>
    <property type="match status" value="1"/>
</dbReference>
<dbReference type="PRINTS" id="PR00038">
    <property type="entry name" value="HTHLUXR"/>
</dbReference>
<dbReference type="InterPro" id="IPR001789">
    <property type="entry name" value="Sig_transdc_resp-reg_receiver"/>
</dbReference>
<dbReference type="Proteomes" id="UP001595974">
    <property type="component" value="Unassembled WGS sequence"/>
</dbReference>
<dbReference type="SMART" id="SM00448">
    <property type="entry name" value="REC"/>
    <property type="match status" value="1"/>
</dbReference>
<proteinExistence type="predicted"/>
<reference evidence="7" key="1">
    <citation type="journal article" date="2019" name="Int. J. Syst. Evol. Microbiol.">
        <title>The Global Catalogue of Microorganisms (GCM) 10K type strain sequencing project: providing services to taxonomists for standard genome sequencing and annotation.</title>
        <authorList>
            <consortium name="The Broad Institute Genomics Platform"/>
            <consortium name="The Broad Institute Genome Sequencing Center for Infectious Disease"/>
            <person name="Wu L."/>
            <person name="Ma J."/>
        </authorList>
    </citation>
    <scope>NUCLEOTIDE SEQUENCE [LARGE SCALE GENOMIC DNA]</scope>
    <source>
        <strain evidence="7">SHR3</strain>
    </source>
</reference>
<dbReference type="Gene3D" id="3.40.50.2300">
    <property type="match status" value="1"/>
</dbReference>
<dbReference type="EMBL" id="JBHSOG010000030">
    <property type="protein sequence ID" value="MFC5769334.1"/>
    <property type="molecule type" value="Genomic_DNA"/>
</dbReference>
<dbReference type="PROSITE" id="PS50043">
    <property type="entry name" value="HTH_LUXR_2"/>
    <property type="match status" value="1"/>
</dbReference>
<protein>
    <submittedName>
        <fullName evidence="6">Response regulator</fullName>
    </submittedName>
</protein>
<evidence type="ECO:0000256" key="2">
    <source>
        <dbReference type="ARBA" id="ARBA00023125"/>
    </source>
</evidence>
<dbReference type="Pfam" id="PF00196">
    <property type="entry name" value="GerE"/>
    <property type="match status" value="1"/>
</dbReference>
<dbReference type="InterPro" id="IPR058245">
    <property type="entry name" value="NreC/VraR/RcsB-like_REC"/>
</dbReference>
<sequence>MLRILLLDDHAVVRTGYRRLIDAEGDMRVVAEATTADEAYARMQEADVDVAVVDLSLRGSSGVEAIRRMLARQPLLRVLVMSMHDSAGFVTQAMRAGALGYLTKSSGPVDMLDAIRSVAAGRRVLSSDVAHVLADAVLDGEQLLARLTPREFEVLRMAAQGEPASWIANQMHLSHKTVLNHLSMIRQKLEAENDFKLLRLAVRHGLVDFSAELAC</sequence>
<dbReference type="CDD" id="cd06170">
    <property type="entry name" value="LuxR_C_like"/>
    <property type="match status" value="1"/>
</dbReference>
<evidence type="ECO:0000256" key="1">
    <source>
        <dbReference type="ARBA" id="ARBA00022553"/>
    </source>
</evidence>
<evidence type="ECO:0000256" key="3">
    <source>
        <dbReference type="PROSITE-ProRule" id="PRU00169"/>
    </source>
</evidence>
<evidence type="ECO:0000259" key="5">
    <source>
        <dbReference type="PROSITE" id="PS50110"/>
    </source>
</evidence>
<organism evidence="6 7">
    <name type="scientific">Thauera sinica</name>
    <dbReference type="NCBI Taxonomy" id="2665146"/>
    <lineage>
        <taxon>Bacteria</taxon>
        <taxon>Pseudomonadati</taxon>
        <taxon>Pseudomonadota</taxon>
        <taxon>Betaproteobacteria</taxon>
        <taxon>Rhodocyclales</taxon>
        <taxon>Zoogloeaceae</taxon>
        <taxon>Thauera</taxon>
    </lineage>
</organism>
<dbReference type="SUPFAM" id="SSF52172">
    <property type="entry name" value="CheY-like"/>
    <property type="match status" value="1"/>
</dbReference>
<dbReference type="RefSeq" id="WP_198363277.1">
    <property type="nucleotide sequence ID" value="NZ_JBHSOG010000030.1"/>
</dbReference>
<feature type="domain" description="HTH luxR-type" evidence="4">
    <location>
        <begin position="140"/>
        <end position="205"/>
    </location>
</feature>
<dbReference type="PROSITE" id="PS50110">
    <property type="entry name" value="RESPONSE_REGULATORY"/>
    <property type="match status" value="1"/>
</dbReference>
<dbReference type="PANTHER" id="PTHR43214:SF43">
    <property type="entry name" value="TWO-COMPONENT RESPONSE REGULATOR"/>
    <property type="match status" value="1"/>
</dbReference>
<dbReference type="InterPro" id="IPR016032">
    <property type="entry name" value="Sig_transdc_resp-reg_C-effctor"/>
</dbReference>
<gene>
    <name evidence="6" type="ORF">ACFPTN_08095</name>
</gene>
<feature type="modified residue" description="4-aspartylphosphate" evidence="3">
    <location>
        <position position="54"/>
    </location>
</feature>
<dbReference type="InterPro" id="IPR039420">
    <property type="entry name" value="WalR-like"/>
</dbReference>
<feature type="domain" description="Response regulatory" evidence="5">
    <location>
        <begin position="3"/>
        <end position="119"/>
    </location>
</feature>
<dbReference type="SMART" id="SM00421">
    <property type="entry name" value="HTH_LUXR"/>
    <property type="match status" value="1"/>
</dbReference>
<evidence type="ECO:0000313" key="6">
    <source>
        <dbReference type="EMBL" id="MFC5769334.1"/>
    </source>
</evidence>
<keyword evidence="7" id="KW-1185">Reference proteome</keyword>
<dbReference type="CDD" id="cd17535">
    <property type="entry name" value="REC_NarL-like"/>
    <property type="match status" value="1"/>
</dbReference>
<dbReference type="PANTHER" id="PTHR43214">
    <property type="entry name" value="TWO-COMPONENT RESPONSE REGULATOR"/>
    <property type="match status" value="1"/>
</dbReference>
<keyword evidence="1 3" id="KW-0597">Phosphoprotein</keyword>
<dbReference type="InterPro" id="IPR000792">
    <property type="entry name" value="Tscrpt_reg_LuxR_C"/>
</dbReference>
<name>A0ABW1AQH1_9RHOO</name>
<accession>A0ABW1AQH1</accession>
<keyword evidence="2" id="KW-0238">DNA-binding</keyword>
<comment type="caution">
    <text evidence="6">The sequence shown here is derived from an EMBL/GenBank/DDBJ whole genome shotgun (WGS) entry which is preliminary data.</text>
</comment>
<dbReference type="Pfam" id="PF00072">
    <property type="entry name" value="Response_reg"/>
    <property type="match status" value="1"/>
</dbReference>
<dbReference type="InterPro" id="IPR011006">
    <property type="entry name" value="CheY-like_superfamily"/>
</dbReference>
<evidence type="ECO:0000259" key="4">
    <source>
        <dbReference type="PROSITE" id="PS50043"/>
    </source>
</evidence>